<keyword evidence="1" id="KW-1133">Transmembrane helix</keyword>
<comment type="caution">
    <text evidence="2">The sequence shown here is derived from an EMBL/GenBank/DDBJ whole genome shotgun (WGS) entry which is preliminary data.</text>
</comment>
<proteinExistence type="predicted"/>
<feature type="transmembrane region" description="Helical" evidence="1">
    <location>
        <begin position="6"/>
        <end position="27"/>
    </location>
</feature>
<evidence type="ECO:0000256" key="1">
    <source>
        <dbReference type="SAM" id="Phobius"/>
    </source>
</evidence>
<dbReference type="Proteomes" id="UP000239010">
    <property type="component" value="Unassembled WGS sequence"/>
</dbReference>
<dbReference type="RefSeq" id="WP_104206085.1">
    <property type="nucleotide sequence ID" value="NZ_PHND01000001.1"/>
</dbReference>
<evidence type="ECO:0000313" key="3">
    <source>
        <dbReference type="Proteomes" id="UP000239010"/>
    </source>
</evidence>
<evidence type="ECO:0000313" key="2">
    <source>
        <dbReference type="EMBL" id="PPE05009.1"/>
    </source>
</evidence>
<protein>
    <submittedName>
        <fullName evidence="2">Uncharacterized protein</fullName>
    </submittedName>
</protein>
<dbReference type="EMBL" id="PHND01000001">
    <property type="protein sequence ID" value="PPE05009.1"/>
    <property type="molecule type" value="Genomic_DNA"/>
</dbReference>
<accession>A0A8E2UAB4</accession>
<keyword evidence="1" id="KW-0472">Membrane</keyword>
<reference evidence="2 3" key="1">
    <citation type="submission" date="2017-11" db="EMBL/GenBank/DDBJ databases">
        <title>Genome sequence of Entomoplasma ellychniae ELCN-1 (ATCC 43707).</title>
        <authorList>
            <person name="Lo W.-S."/>
            <person name="Gasparich G.E."/>
            <person name="Kuo C.-H."/>
        </authorList>
    </citation>
    <scope>NUCLEOTIDE SEQUENCE [LARGE SCALE GENOMIC DNA]</scope>
    <source>
        <strain evidence="2 3">ELCN-1</strain>
    </source>
</reference>
<keyword evidence="1" id="KW-0812">Transmembrane</keyword>
<gene>
    <name evidence="2" type="ORF">EELLY_v1c06950</name>
</gene>
<dbReference type="AlphaFoldDB" id="A0A8E2UAB4"/>
<organism evidence="2 3">
    <name type="scientific">Entomoplasma ellychniae</name>
    <dbReference type="NCBI Taxonomy" id="2114"/>
    <lineage>
        <taxon>Bacteria</taxon>
        <taxon>Bacillati</taxon>
        <taxon>Mycoplasmatota</taxon>
        <taxon>Mollicutes</taxon>
        <taxon>Entomoplasmatales</taxon>
        <taxon>Entomoplasmataceae</taxon>
        <taxon>Entomoplasma</taxon>
    </lineage>
</organism>
<keyword evidence="3" id="KW-1185">Reference proteome</keyword>
<sequence>MNDQQIIGLSILIIGVILTIISSIWTYRIKNGNRIHNEFHQNNKESTSIWEFTKKNFPLFLTIFCFIMAFSGMLMMF</sequence>
<feature type="transmembrane region" description="Helical" evidence="1">
    <location>
        <begin position="57"/>
        <end position="76"/>
    </location>
</feature>
<name>A0A8E2UAB4_9MOLU</name>